<keyword evidence="9" id="KW-0028">Amino-acid biosynthesis</keyword>
<evidence type="ECO:0000256" key="4">
    <source>
        <dbReference type="ARBA" id="ARBA00022679"/>
    </source>
</evidence>
<dbReference type="GO" id="GO:0008652">
    <property type="term" value="P:amino acid biosynthetic process"/>
    <property type="evidence" value="ECO:0007669"/>
    <property type="project" value="UniProtKB-KW"/>
</dbReference>
<name>A0A6P6ABK7_DURZI</name>
<evidence type="ECO:0000256" key="1">
    <source>
        <dbReference type="ARBA" id="ARBA00001933"/>
    </source>
</evidence>
<comment type="similarity">
    <text evidence="2 7">Belongs to the class-IV pyridoxal-phosphate-dependent aminotransferase family.</text>
</comment>
<comment type="catalytic activity">
    <reaction evidence="9">
        <text>L-isoleucine + 2-oxoglutarate = (S)-3-methyl-2-oxopentanoate + L-glutamate</text>
        <dbReference type="Rhea" id="RHEA:24801"/>
        <dbReference type="ChEBI" id="CHEBI:16810"/>
        <dbReference type="ChEBI" id="CHEBI:29985"/>
        <dbReference type="ChEBI" id="CHEBI:35146"/>
        <dbReference type="ChEBI" id="CHEBI:58045"/>
        <dbReference type="EC" id="2.6.1.42"/>
    </reaction>
</comment>
<evidence type="ECO:0000256" key="2">
    <source>
        <dbReference type="ARBA" id="ARBA00009320"/>
    </source>
</evidence>
<dbReference type="PIRSF" id="PIRSF006468">
    <property type="entry name" value="BCAT1"/>
    <property type="match status" value="1"/>
</dbReference>
<keyword evidence="5 8" id="KW-0663">Pyridoxal phosphate</keyword>
<evidence type="ECO:0000256" key="7">
    <source>
        <dbReference type="RuleBase" id="RU004106"/>
    </source>
</evidence>
<evidence type="ECO:0000256" key="5">
    <source>
        <dbReference type="ARBA" id="ARBA00022898"/>
    </source>
</evidence>
<dbReference type="PANTHER" id="PTHR42825">
    <property type="entry name" value="AMINO ACID AMINOTRANSFERASE"/>
    <property type="match status" value="1"/>
</dbReference>
<keyword evidence="10" id="KW-1185">Reference proteome</keyword>
<protein>
    <recommendedName>
        <fullName evidence="9">Branched-chain-amino-acid aminotransferase</fullName>
        <ecNumber evidence="9">2.6.1.42</ecNumber>
    </recommendedName>
</protein>
<sequence>MAPSSVSLKPVNRDGNETYANIDWDQLGFAPTPTDYMYVMKSSNKENFSQGHLVRCGNIEISPFAAVLNYGQGLIEGLKAYRREDGRILLFRPDQNAKRMQIGAQRLCLPSLSVEQFVEAIKQTTLANKHWVPPHGKGSLYLRPLLLGSGPVLVPVPAPECTFLIYATPIGNHYLTNRGAANLYMEDKVYRAVPGGIGGIKSINNYSPVFEAVSKAKAKGFSDVLFLDAATGKYIEEVSSCNIFIVKGNVISTPAIQGTVLPGVTRKSIIELALDMGYQVEERNIPVEDLMNADEVFCTGTAVIVTPVGTITSQYESAEYKTGEETVANKLRTMLSGIQMGLIEDKKGWTVVLD</sequence>
<dbReference type="CDD" id="cd01557">
    <property type="entry name" value="BCAT_beta_family"/>
    <property type="match status" value="1"/>
</dbReference>
<dbReference type="GO" id="GO:0009082">
    <property type="term" value="P:branched-chain amino acid biosynthetic process"/>
    <property type="evidence" value="ECO:0007669"/>
    <property type="project" value="UniProtKB-KW"/>
</dbReference>
<dbReference type="PANTHER" id="PTHR42825:SF15">
    <property type="entry name" value="BRANCHED-CHAIN-AMINO-ACID AMINOTRANSFERASE"/>
    <property type="match status" value="1"/>
</dbReference>
<dbReference type="OrthoDB" id="409992at2759"/>
<gene>
    <name evidence="11" type="primary">LOC111308180</name>
</gene>
<evidence type="ECO:0000256" key="6">
    <source>
        <dbReference type="PIRSR" id="PIRSR006468-1"/>
    </source>
</evidence>
<dbReference type="KEGG" id="dzi:111308180"/>
<dbReference type="Gene3D" id="3.30.470.10">
    <property type="match status" value="1"/>
</dbReference>
<dbReference type="InterPro" id="IPR033939">
    <property type="entry name" value="BCAT_family"/>
</dbReference>
<dbReference type="InterPro" id="IPR043132">
    <property type="entry name" value="BCAT-like_C"/>
</dbReference>
<dbReference type="InterPro" id="IPR005786">
    <property type="entry name" value="B_amino_transII"/>
</dbReference>
<dbReference type="FunFam" id="3.20.10.10:FF:000003">
    <property type="entry name" value="Branched-chain-amino-acid aminotransferase"/>
    <property type="match status" value="1"/>
</dbReference>
<comment type="catalytic activity">
    <reaction evidence="9">
        <text>L-leucine + 2-oxoglutarate = 4-methyl-2-oxopentanoate + L-glutamate</text>
        <dbReference type="Rhea" id="RHEA:18321"/>
        <dbReference type="ChEBI" id="CHEBI:16810"/>
        <dbReference type="ChEBI" id="CHEBI:17865"/>
        <dbReference type="ChEBI" id="CHEBI:29985"/>
        <dbReference type="ChEBI" id="CHEBI:57427"/>
        <dbReference type="EC" id="2.6.1.42"/>
    </reaction>
</comment>
<dbReference type="AlphaFoldDB" id="A0A6P6ABK7"/>
<comment type="catalytic activity">
    <reaction evidence="9">
        <text>L-valine + 2-oxoglutarate = 3-methyl-2-oxobutanoate + L-glutamate</text>
        <dbReference type="Rhea" id="RHEA:24813"/>
        <dbReference type="ChEBI" id="CHEBI:11851"/>
        <dbReference type="ChEBI" id="CHEBI:16810"/>
        <dbReference type="ChEBI" id="CHEBI:29985"/>
        <dbReference type="ChEBI" id="CHEBI:57762"/>
        <dbReference type="EC" id="2.6.1.42"/>
    </reaction>
</comment>
<dbReference type="Gene3D" id="3.20.10.10">
    <property type="entry name" value="D-amino Acid Aminotransferase, subunit A, domain 2"/>
    <property type="match status" value="1"/>
</dbReference>
<evidence type="ECO:0000256" key="9">
    <source>
        <dbReference type="RuleBase" id="RU004517"/>
    </source>
</evidence>
<dbReference type="Pfam" id="PF01063">
    <property type="entry name" value="Aminotran_4"/>
    <property type="match status" value="1"/>
</dbReference>
<dbReference type="NCBIfam" id="NF009897">
    <property type="entry name" value="PRK13357.1"/>
    <property type="match status" value="1"/>
</dbReference>
<dbReference type="GeneID" id="111308180"/>
<dbReference type="GO" id="GO:0004084">
    <property type="term" value="F:branched-chain-amino-acid transaminase activity"/>
    <property type="evidence" value="ECO:0007669"/>
    <property type="project" value="UniProtKB-EC"/>
</dbReference>
<dbReference type="PROSITE" id="PS00770">
    <property type="entry name" value="AA_TRANSFER_CLASS_4"/>
    <property type="match status" value="1"/>
</dbReference>
<accession>A0A6P6ABK7</accession>
<dbReference type="InterPro" id="IPR001544">
    <property type="entry name" value="Aminotrans_IV"/>
</dbReference>
<dbReference type="InterPro" id="IPR036038">
    <property type="entry name" value="Aminotransferase-like"/>
</dbReference>
<feature type="modified residue" description="N6-(pyridoxal phosphate)lysine" evidence="6">
    <location>
        <position position="201"/>
    </location>
</feature>
<dbReference type="InterPro" id="IPR018300">
    <property type="entry name" value="Aminotrans_IV_CS"/>
</dbReference>
<keyword evidence="9" id="KW-0100">Branched-chain amino acid biosynthesis</keyword>
<keyword evidence="4 9" id="KW-0808">Transferase</keyword>
<dbReference type="InterPro" id="IPR043131">
    <property type="entry name" value="BCAT-like_N"/>
</dbReference>
<evidence type="ECO:0000256" key="8">
    <source>
        <dbReference type="RuleBase" id="RU004516"/>
    </source>
</evidence>
<proteinExistence type="inferred from homology"/>
<dbReference type="Proteomes" id="UP000515121">
    <property type="component" value="Unplaced"/>
</dbReference>
<dbReference type="NCBIfam" id="TIGR01123">
    <property type="entry name" value="ilvE_II"/>
    <property type="match status" value="1"/>
</dbReference>
<dbReference type="SUPFAM" id="SSF56752">
    <property type="entry name" value="D-aminoacid aminotransferase-like PLP-dependent enzymes"/>
    <property type="match status" value="1"/>
</dbReference>
<dbReference type="RefSeq" id="XP_022762232.1">
    <property type="nucleotide sequence ID" value="XM_022906497.1"/>
</dbReference>
<keyword evidence="3 9" id="KW-0032">Aminotransferase</keyword>
<evidence type="ECO:0000313" key="10">
    <source>
        <dbReference type="Proteomes" id="UP000515121"/>
    </source>
</evidence>
<comment type="cofactor">
    <cofactor evidence="1 8">
        <name>pyridoxal 5'-phosphate</name>
        <dbReference type="ChEBI" id="CHEBI:597326"/>
    </cofactor>
</comment>
<evidence type="ECO:0000256" key="3">
    <source>
        <dbReference type="ARBA" id="ARBA00022576"/>
    </source>
</evidence>
<organism evidence="10 11">
    <name type="scientific">Durio zibethinus</name>
    <name type="common">Durian</name>
    <dbReference type="NCBI Taxonomy" id="66656"/>
    <lineage>
        <taxon>Eukaryota</taxon>
        <taxon>Viridiplantae</taxon>
        <taxon>Streptophyta</taxon>
        <taxon>Embryophyta</taxon>
        <taxon>Tracheophyta</taxon>
        <taxon>Spermatophyta</taxon>
        <taxon>Magnoliopsida</taxon>
        <taxon>eudicotyledons</taxon>
        <taxon>Gunneridae</taxon>
        <taxon>Pentapetalae</taxon>
        <taxon>rosids</taxon>
        <taxon>malvids</taxon>
        <taxon>Malvales</taxon>
        <taxon>Malvaceae</taxon>
        <taxon>Helicteroideae</taxon>
        <taxon>Durio</taxon>
    </lineage>
</organism>
<dbReference type="EC" id="2.6.1.42" evidence="9"/>
<reference evidence="11" key="1">
    <citation type="submission" date="2025-08" db="UniProtKB">
        <authorList>
            <consortium name="RefSeq"/>
        </authorList>
    </citation>
    <scope>IDENTIFICATION</scope>
    <source>
        <tissue evidence="11">Fruit stalk</tissue>
    </source>
</reference>
<evidence type="ECO:0000313" key="11">
    <source>
        <dbReference type="RefSeq" id="XP_022762232.1"/>
    </source>
</evidence>